<comment type="caution">
    <text evidence="2">The sequence shown here is derived from an EMBL/GenBank/DDBJ whole genome shotgun (WGS) entry which is preliminary data.</text>
</comment>
<dbReference type="Pfam" id="PF10739">
    <property type="entry name" value="DUF2550"/>
    <property type="match status" value="1"/>
</dbReference>
<dbReference type="EMBL" id="BLWD01000001">
    <property type="protein sequence ID" value="GFN07180.1"/>
    <property type="molecule type" value="Genomic_DNA"/>
</dbReference>
<proteinExistence type="predicted"/>
<dbReference type="InterPro" id="IPR019675">
    <property type="entry name" value="DUF2550"/>
</dbReference>
<accession>A0A7J0CXB9</accession>
<reference evidence="2 3" key="1">
    <citation type="submission" date="2020-05" db="EMBL/GenBank/DDBJ databases">
        <title>Whole genome shotgun sequence of Streptomyces microflavus NBRC 13062.</title>
        <authorList>
            <person name="Komaki H."/>
            <person name="Tamura T."/>
        </authorList>
    </citation>
    <scope>NUCLEOTIDE SEQUENCE [LARGE SCALE GENOMIC DNA]</scope>
    <source>
        <strain evidence="2 3">NBRC 13062</strain>
    </source>
</reference>
<organism evidence="2 3">
    <name type="scientific">Streptomyces microflavus</name>
    <name type="common">Streptomyces lipmanii</name>
    <dbReference type="NCBI Taxonomy" id="1919"/>
    <lineage>
        <taxon>Bacteria</taxon>
        <taxon>Bacillati</taxon>
        <taxon>Actinomycetota</taxon>
        <taxon>Actinomycetes</taxon>
        <taxon>Kitasatosporales</taxon>
        <taxon>Streptomycetaceae</taxon>
        <taxon>Streptomyces</taxon>
    </lineage>
</organism>
<sequence>MEMVLALWVGASVVVLVLVGLFVFGLRRRLIQRSGGTFDCSLRWDVSEEPDPSGKGWVYGVARYSGDRVDWFRVFSYAPRPRRGLERSAIEVIARRLPEGEEELALLSDSVVLGCLHRGTRLELAMSEDALTGFLAWLEAAPPGQRVNVA</sequence>
<name>A0A7J0CXB9_STRMI</name>
<dbReference type="Proteomes" id="UP000498740">
    <property type="component" value="Unassembled WGS sequence"/>
</dbReference>
<feature type="transmembrane region" description="Helical" evidence="1">
    <location>
        <begin position="6"/>
        <end position="26"/>
    </location>
</feature>
<evidence type="ECO:0000313" key="2">
    <source>
        <dbReference type="EMBL" id="GFN07180.1"/>
    </source>
</evidence>
<evidence type="ECO:0000256" key="1">
    <source>
        <dbReference type="SAM" id="Phobius"/>
    </source>
</evidence>
<evidence type="ECO:0000313" key="3">
    <source>
        <dbReference type="Proteomes" id="UP000498740"/>
    </source>
</evidence>
<keyword evidence="1" id="KW-1133">Transmembrane helix</keyword>
<keyword evidence="1" id="KW-0812">Transmembrane</keyword>
<protein>
    <recommendedName>
        <fullName evidence="4">DUF2550 domain-containing protein</fullName>
    </recommendedName>
</protein>
<keyword evidence="1" id="KW-0472">Membrane</keyword>
<dbReference type="AlphaFoldDB" id="A0A7J0CXB9"/>
<evidence type="ECO:0008006" key="4">
    <source>
        <dbReference type="Google" id="ProtNLM"/>
    </source>
</evidence>
<gene>
    <name evidence="2" type="ORF">Smic_57360</name>
</gene>